<dbReference type="GO" id="GO:0003725">
    <property type="term" value="F:double-stranded RNA binding"/>
    <property type="evidence" value="ECO:0007669"/>
    <property type="project" value="TreeGrafter"/>
</dbReference>
<dbReference type="InterPro" id="IPR002466">
    <property type="entry name" value="A_deamin"/>
</dbReference>
<dbReference type="EMBL" id="MBFT01000406">
    <property type="protein sequence ID" value="PVU91606.1"/>
    <property type="molecule type" value="Genomic_DNA"/>
</dbReference>
<reference evidence="2 3" key="1">
    <citation type="journal article" date="2018" name="MBio">
        <title>Comparative Genomics Reveals the Core Gene Toolbox for the Fungus-Insect Symbiosis.</title>
        <authorList>
            <person name="Wang Y."/>
            <person name="Stata M."/>
            <person name="Wang W."/>
            <person name="Stajich J.E."/>
            <person name="White M.M."/>
            <person name="Moncalvo J.M."/>
        </authorList>
    </citation>
    <scope>NUCLEOTIDE SEQUENCE [LARGE SCALE GENOMIC DNA]</scope>
    <source>
        <strain evidence="2 3">AUS-77-4</strain>
    </source>
</reference>
<dbReference type="STRING" id="61424.A0A2T9YGY1"/>
<dbReference type="OrthoDB" id="10268011at2759"/>
<dbReference type="GO" id="GO:0005730">
    <property type="term" value="C:nucleolus"/>
    <property type="evidence" value="ECO:0007669"/>
    <property type="project" value="TreeGrafter"/>
</dbReference>
<dbReference type="GO" id="GO:0006396">
    <property type="term" value="P:RNA processing"/>
    <property type="evidence" value="ECO:0007669"/>
    <property type="project" value="InterPro"/>
</dbReference>
<organism evidence="2 3">
    <name type="scientific">Furculomyces boomerangus</name>
    <dbReference type="NCBI Taxonomy" id="61424"/>
    <lineage>
        <taxon>Eukaryota</taxon>
        <taxon>Fungi</taxon>
        <taxon>Fungi incertae sedis</taxon>
        <taxon>Zoopagomycota</taxon>
        <taxon>Kickxellomycotina</taxon>
        <taxon>Harpellomycetes</taxon>
        <taxon>Harpellales</taxon>
        <taxon>Harpellaceae</taxon>
        <taxon>Furculomyces</taxon>
    </lineage>
</organism>
<dbReference type="PANTHER" id="PTHR10910">
    <property type="entry name" value="EUKARYOTE SPECIFIC DSRNA BINDING PROTEIN"/>
    <property type="match status" value="1"/>
</dbReference>
<feature type="domain" description="A to I editase" evidence="1">
    <location>
        <begin position="56"/>
        <end position="476"/>
    </location>
</feature>
<evidence type="ECO:0000259" key="1">
    <source>
        <dbReference type="PROSITE" id="PS50141"/>
    </source>
</evidence>
<dbReference type="GO" id="GO:0006382">
    <property type="term" value="P:adenosine to inosine editing"/>
    <property type="evidence" value="ECO:0007669"/>
    <property type="project" value="TreeGrafter"/>
</dbReference>
<dbReference type="AlphaFoldDB" id="A0A2T9YGY1"/>
<protein>
    <recommendedName>
        <fullName evidence="1">A to I editase domain-containing protein</fullName>
    </recommendedName>
</protein>
<evidence type="ECO:0000313" key="3">
    <source>
        <dbReference type="Proteomes" id="UP000245699"/>
    </source>
</evidence>
<gene>
    <name evidence="2" type="ORF">BB559_004058</name>
</gene>
<dbReference type="PANTHER" id="PTHR10910:SF62">
    <property type="entry name" value="AT07585P-RELATED"/>
    <property type="match status" value="1"/>
</dbReference>
<sequence>MISFSFPPTQIAQCVLTKYQNLSKAGKPTRKNEKKTEWTVLAGIVLESQNGIECVALGTGTKCLSEKELCGFGDLVSDSHAEIITKRAFTIYLLDQINLYLSENNSSSIFKGDSHSPNSKTLHDQQVRCISEHSNKLKLGNVKFHMYISQCPCGSASTKLLLEKLESNKTKQPINLSFEVMVDSHKHTLESESNLDLQFKRTKVDIDVQDTTDSNNKADINGDIDDKLLRGRSDFSKEFSLRTKPGRIDADSTLSMSCSDKITMWNVTGIQSAILSLLVEPIYLSSIIISKPCIDIDVVISINDRISKITDLPYPHILNKPQIVSIPLEFESSQESILKKLKETTLVPCEASINWFLESSKDNKNQKAYQEVTVKGKKQGSSKRKLKQVLDQKSRSRLCKFEVYKKFTDVWKEYHKAFNTSDKNDEDQECSVCKNFQNESYEGVKKLSKNYQESKEVVKKTTFKSWIEKPKFVDSFKL</sequence>
<dbReference type="GO" id="GO:0005737">
    <property type="term" value="C:cytoplasm"/>
    <property type="evidence" value="ECO:0007669"/>
    <property type="project" value="TreeGrafter"/>
</dbReference>
<proteinExistence type="predicted"/>
<name>A0A2T9YGY1_9FUNG</name>
<dbReference type="PROSITE" id="PS50141">
    <property type="entry name" value="A_DEAMIN_EDITASE"/>
    <property type="match status" value="1"/>
</dbReference>
<dbReference type="SMART" id="SM00552">
    <property type="entry name" value="ADEAMc"/>
    <property type="match status" value="1"/>
</dbReference>
<keyword evidence="3" id="KW-1185">Reference proteome</keyword>
<dbReference type="GO" id="GO:0008251">
    <property type="term" value="F:tRNA-specific adenosine deaminase activity"/>
    <property type="evidence" value="ECO:0007669"/>
    <property type="project" value="TreeGrafter"/>
</dbReference>
<dbReference type="Proteomes" id="UP000245699">
    <property type="component" value="Unassembled WGS sequence"/>
</dbReference>
<evidence type="ECO:0000313" key="2">
    <source>
        <dbReference type="EMBL" id="PVU91606.1"/>
    </source>
</evidence>
<dbReference type="Pfam" id="PF02137">
    <property type="entry name" value="A_deamin"/>
    <property type="match status" value="1"/>
</dbReference>
<accession>A0A2T9YGY1</accession>
<comment type="caution">
    <text evidence="2">The sequence shown here is derived from an EMBL/GenBank/DDBJ whole genome shotgun (WGS) entry which is preliminary data.</text>
</comment>
<dbReference type="GO" id="GO:0003726">
    <property type="term" value="F:double-stranded RNA adenosine deaminase activity"/>
    <property type="evidence" value="ECO:0007669"/>
    <property type="project" value="TreeGrafter"/>
</dbReference>